<organism evidence="2">
    <name type="scientific">Tanacetum cinerariifolium</name>
    <name type="common">Dalmatian daisy</name>
    <name type="synonym">Chrysanthemum cinerariifolium</name>
    <dbReference type="NCBI Taxonomy" id="118510"/>
    <lineage>
        <taxon>Eukaryota</taxon>
        <taxon>Viridiplantae</taxon>
        <taxon>Streptophyta</taxon>
        <taxon>Embryophyta</taxon>
        <taxon>Tracheophyta</taxon>
        <taxon>Spermatophyta</taxon>
        <taxon>Magnoliopsida</taxon>
        <taxon>eudicotyledons</taxon>
        <taxon>Gunneridae</taxon>
        <taxon>Pentapetalae</taxon>
        <taxon>asterids</taxon>
        <taxon>campanulids</taxon>
        <taxon>Asterales</taxon>
        <taxon>Asteraceae</taxon>
        <taxon>Asteroideae</taxon>
        <taxon>Anthemideae</taxon>
        <taxon>Anthemidinae</taxon>
        <taxon>Tanacetum</taxon>
    </lineage>
</organism>
<evidence type="ECO:0000313" key="2">
    <source>
        <dbReference type="EMBL" id="GFA66915.1"/>
    </source>
</evidence>
<feature type="non-terminal residue" evidence="2">
    <location>
        <position position="1"/>
    </location>
</feature>
<reference evidence="2" key="1">
    <citation type="journal article" date="2019" name="Sci. Rep.">
        <title>Draft genome of Tanacetum cinerariifolium, the natural source of mosquito coil.</title>
        <authorList>
            <person name="Yamashiro T."/>
            <person name="Shiraishi A."/>
            <person name="Satake H."/>
            <person name="Nakayama K."/>
        </authorList>
    </citation>
    <scope>NUCLEOTIDE SEQUENCE</scope>
</reference>
<dbReference type="EMBL" id="BKCJ010465618">
    <property type="protein sequence ID" value="GFA66915.1"/>
    <property type="molecule type" value="Genomic_DNA"/>
</dbReference>
<feature type="compositionally biased region" description="Pro residues" evidence="1">
    <location>
        <begin position="16"/>
        <end position="38"/>
    </location>
</feature>
<feature type="region of interest" description="Disordered" evidence="1">
    <location>
        <begin position="1"/>
        <end position="137"/>
    </location>
</feature>
<name>A0A699K2J9_TANCI</name>
<accession>A0A699K2J9</accession>
<protein>
    <submittedName>
        <fullName evidence="2">Uncharacterized protein</fullName>
    </submittedName>
</protein>
<dbReference type="AlphaFoldDB" id="A0A699K2J9"/>
<proteinExistence type="predicted"/>
<gene>
    <name evidence="2" type="ORF">Tci_638887</name>
</gene>
<sequence length="382" mass="42687">ALPPPDYVPGPEEPEQAPPSPVYIPYIPEPVYPEYIPPPKDDVFPAEEQPLLAAASPTVESPGYIPKSDPDEDPEEDDDEDPEEDPVDYPTDHDDEEEEEEEPSGNNTDEEDEEQDEDDDDKEEEHPASADSIPPPPVLRIMARISFKPYPPTLSFTKEDAERFFPMPIPPPLPFTPFSSPLPQILSPSLPTSPLSSPHHYLLHHHPYNYCFLIAGESSVVAAARPIEDRRADYGFVDSVEAEIRRRRAEDIGYGIRDTWIDPRDIAEEEPLTTLEGVNTRVIDLAPVQEQDTQDIYRVMEDTHGRQTEIFQRVEALVDDSQYHYKTGRLVDQEARCSREAWAHSIGLSSAGHPATALGEIRALQAREQARAGAPEGASSST</sequence>
<evidence type="ECO:0000256" key="1">
    <source>
        <dbReference type="SAM" id="MobiDB-lite"/>
    </source>
</evidence>
<feature type="compositionally biased region" description="Acidic residues" evidence="1">
    <location>
        <begin position="70"/>
        <end position="123"/>
    </location>
</feature>
<comment type="caution">
    <text evidence="2">The sequence shown here is derived from an EMBL/GenBank/DDBJ whole genome shotgun (WGS) entry which is preliminary data.</text>
</comment>